<evidence type="ECO:0000313" key="3">
    <source>
        <dbReference type="Proteomes" id="UP000828390"/>
    </source>
</evidence>
<reference evidence="2" key="1">
    <citation type="journal article" date="2019" name="bioRxiv">
        <title>The Genome of the Zebra Mussel, Dreissena polymorpha: A Resource for Invasive Species Research.</title>
        <authorList>
            <person name="McCartney M.A."/>
            <person name="Auch B."/>
            <person name="Kono T."/>
            <person name="Mallez S."/>
            <person name="Zhang Y."/>
            <person name="Obille A."/>
            <person name="Becker A."/>
            <person name="Abrahante J.E."/>
            <person name="Garbe J."/>
            <person name="Badalamenti J.P."/>
            <person name="Herman A."/>
            <person name="Mangelson H."/>
            <person name="Liachko I."/>
            <person name="Sullivan S."/>
            <person name="Sone E.D."/>
            <person name="Koren S."/>
            <person name="Silverstein K.A.T."/>
            <person name="Beckman K.B."/>
            <person name="Gohl D.M."/>
        </authorList>
    </citation>
    <scope>NUCLEOTIDE SEQUENCE</scope>
    <source>
        <strain evidence="2">Duluth1</strain>
        <tissue evidence="2">Whole animal</tissue>
    </source>
</reference>
<dbReference type="OrthoDB" id="6122799at2759"/>
<evidence type="ECO:0000256" key="1">
    <source>
        <dbReference type="SAM" id="MobiDB-lite"/>
    </source>
</evidence>
<keyword evidence="3" id="KW-1185">Reference proteome</keyword>
<proteinExistence type="predicted"/>
<feature type="compositionally biased region" description="Polar residues" evidence="1">
    <location>
        <begin position="252"/>
        <end position="267"/>
    </location>
</feature>
<feature type="region of interest" description="Disordered" evidence="1">
    <location>
        <begin position="244"/>
        <end position="272"/>
    </location>
</feature>
<gene>
    <name evidence="2" type="ORF">DPMN_035397</name>
</gene>
<comment type="caution">
    <text evidence="2">The sequence shown here is derived from an EMBL/GenBank/DDBJ whole genome shotgun (WGS) entry which is preliminary data.</text>
</comment>
<dbReference type="AlphaFoldDB" id="A0A9D4M780"/>
<dbReference type="Proteomes" id="UP000828390">
    <property type="component" value="Unassembled WGS sequence"/>
</dbReference>
<reference evidence="2" key="2">
    <citation type="submission" date="2020-11" db="EMBL/GenBank/DDBJ databases">
        <authorList>
            <person name="McCartney M.A."/>
            <person name="Auch B."/>
            <person name="Kono T."/>
            <person name="Mallez S."/>
            <person name="Becker A."/>
            <person name="Gohl D.M."/>
            <person name="Silverstein K.A.T."/>
            <person name="Koren S."/>
            <person name="Bechman K.B."/>
            <person name="Herman A."/>
            <person name="Abrahante J.E."/>
            <person name="Garbe J."/>
        </authorList>
    </citation>
    <scope>NUCLEOTIDE SEQUENCE</scope>
    <source>
        <strain evidence="2">Duluth1</strain>
        <tissue evidence="2">Whole animal</tissue>
    </source>
</reference>
<protein>
    <submittedName>
        <fullName evidence="2">Uncharacterized protein</fullName>
    </submittedName>
</protein>
<dbReference type="EMBL" id="JAIWYP010000002">
    <property type="protein sequence ID" value="KAH3872182.1"/>
    <property type="molecule type" value="Genomic_DNA"/>
</dbReference>
<name>A0A9D4M780_DREPO</name>
<feature type="region of interest" description="Disordered" evidence="1">
    <location>
        <begin position="331"/>
        <end position="362"/>
    </location>
</feature>
<organism evidence="2 3">
    <name type="scientific">Dreissena polymorpha</name>
    <name type="common">Zebra mussel</name>
    <name type="synonym">Mytilus polymorpha</name>
    <dbReference type="NCBI Taxonomy" id="45954"/>
    <lineage>
        <taxon>Eukaryota</taxon>
        <taxon>Metazoa</taxon>
        <taxon>Spiralia</taxon>
        <taxon>Lophotrochozoa</taxon>
        <taxon>Mollusca</taxon>
        <taxon>Bivalvia</taxon>
        <taxon>Autobranchia</taxon>
        <taxon>Heteroconchia</taxon>
        <taxon>Euheterodonta</taxon>
        <taxon>Imparidentia</taxon>
        <taxon>Neoheterodontei</taxon>
        <taxon>Myida</taxon>
        <taxon>Dreissenoidea</taxon>
        <taxon>Dreissenidae</taxon>
        <taxon>Dreissena</taxon>
    </lineage>
</organism>
<accession>A0A9D4M780</accession>
<evidence type="ECO:0000313" key="2">
    <source>
        <dbReference type="EMBL" id="KAH3872182.1"/>
    </source>
</evidence>
<feature type="compositionally biased region" description="Polar residues" evidence="1">
    <location>
        <begin position="348"/>
        <end position="362"/>
    </location>
</feature>
<sequence length="362" mass="42669">MTVEMEITPIKSFEITPETLEFTTGADTRNIGIKHFLCLRQTLPKTRLSQAILYENVSYSRQLAMKMESMRKDRLKYAQVLESNMRAFRQSQQRKQQKWKRVDEIRLSNMNLPCVHLKNEGERPKSCKIMYRMSEFKPDHGKPDSRSPVLPNMKLHMTVVREQTEIITHREKTFMTKFPEIIEYEPQVINKYNSYCGKLLLEEGSSGRDGRFNRFINCLSPAKVDENDYPIENLRSMSRLFKYATKDDRQGRQTPRSAKQVPKSHQQNMKHEVARRFEAIKSRENTFYSDDSDPSNDRLQKTEAAIKHAERFQRKGEYLLETYRSDDVIHINKHRKQEHDDIPEEESSPQTVSVSEPNTARD</sequence>